<dbReference type="AlphaFoldDB" id="A0ABD1ZBJ9"/>
<name>A0ABD1ZBJ9_9MARC</name>
<keyword evidence="2" id="KW-1185">Reference proteome</keyword>
<evidence type="ECO:0000313" key="2">
    <source>
        <dbReference type="Proteomes" id="UP001605036"/>
    </source>
</evidence>
<dbReference type="Proteomes" id="UP001605036">
    <property type="component" value="Unassembled WGS sequence"/>
</dbReference>
<sequence>MSDLPPETFLDDDNVDSEADVISGTPDIYIESSTGTGEEWQLAMSFKSVETRYKINKWTNVGNFVLWSCQMRDKLTTQGQARSLLDERLESIRVFMKWKFLSMYGNFPWKVEISINVDDGQKYNMQAKFIPKTCPENSKFHPENNC</sequence>
<accession>A0ABD1ZBJ9</accession>
<protein>
    <submittedName>
        <fullName evidence="1">Uncharacterized protein</fullName>
    </submittedName>
</protein>
<comment type="caution">
    <text evidence="1">The sequence shown here is derived from an EMBL/GenBank/DDBJ whole genome shotgun (WGS) entry which is preliminary data.</text>
</comment>
<dbReference type="EMBL" id="JBHFFA010000002">
    <property type="protein sequence ID" value="KAL2644769.1"/>
    <property type="molecule type" value="Genomic_DNA"/>
</dbReference>
<gene>
    <name evidence="1" type="ORF">R1flu_012356</name>
</gene>
<evidence type="ECO:0000313" key="1">
    <source>
        <dbReference type="EMBL" id="KAL2644769.1"/>
    </source>
</evidence>
<organism evidence="1 2">
    <name type="scientific">Riccia fluitans</name>
    <dbReference type="NCBI Taxonomy" id="41844"/>
    <lineage>
        <taxon>Eukaryota</taxon>
        <taxon>Viridiplantae</taxon>
        <taxon>Streptophyta</taxon>
        <taxon>Embryophyta</taxon>
        <taxon>Marchantiophyta</taxon>
        <taxon>Marchantiopsida</taxon>
        <taxon>Marchantiidae</taxon>
        <taxon>Marchantiales</taxon>
        <taxon>Ricciaceae</taxon>
        <taxon>Riccia</taxon>
    </lineage>
</organism>
<proteinExistence type="predicted"/>
<reference evidence="1 2" key="1">
    <citation type="submission" date="2024-09" db="EMBL/GenBank/DDBJ databases">
        <title>Chromosome-scale assembly of Riccia fluitans.</title>
        <authorList>
            <person name="Paukszto L."/>
            <person name="Sawicki J."/>
            <person name="Karawczyk K."/>
            <person name="Piernik-Szablinska J."/>
            <person name="Szczecinska M."/>
            <person name="Mazdziarz M."/>
        </authorList>
    </citation>
    <scope>NUCLEOTIDE SEQUENCE [LARGE SCALE GENOMIC DNA]</scope>
    <source>
        <strain evidence="1">Rf_01</strain>
        <tissue evidence="1">Aerial parts of the thallus</tissue>
    </source>
</reference>